<gene>
    <name evidence="1" type="primary">AVEN_175987_1</name>
    <name evidence="1" type="ORF">CDAR_231771</name>
</gene>
<protein>
    <submittedName>
        <fullName evidence="1">Uncharacterized protein</fullName>
    </submittedName>
</protein>
<accession>A0AAV4X4E6</accession>
<dbReference type="EMBL" id="BPLQ01015708">
    <property type="protein sequence ID" value="GIY90115.1"/>
    <property type="molecule type" value="Genomic_DNA"/>
</dbReference>
<evidence type="ECO:0000313" key="2">
    <source>
        <dbReference type="Proteomes" id="UP001054837"/>
    </source>
</evidence>
<sequence length="461" mass="54006">MTFDGFYLFSHLSCRCLVQTSEFSALLLLLGFELGFLSSSVTKPNELQPAHSKLSCGRARAVPFQINDPRTWSFCNMGICLSEECSCFRNFQGAKCSKFQGKCWLYYCFLIGCKFELPSLHCVCDPSLYGQIVTSKIYFYDHGIENAYLPFPEDFVMVDVVEAPVIQETESGSYEIIGGNSHKSLTTGVSHRKRKNIPYDQEFTFNIQKRNENFLRHNPFLRYPVKKSIFPKDEHYGNQYMHSKRRPFRNYKSKKIKEINPNDFYGNNFKQNSEIRPDSYEAYDFKTNFGNKFQRNWNEPPNYRRIRNGNSGYDFHKASFPYPERNEGFFNENRKSIGRSKTFRSLDFEDGASEEEFPESPVFSQSELTDDWEHNNQYMNENILPKSNTNSRALIKPMEEFYEKQPKRAIRSELSTVRVLWSDSEMEDDEEFNFVSGSQKLSSHFTLRLIVIKVLFTIIFL</sequence>
<dbReference type="AlphaFoldDB" id="A0AAV4X4E6"/>
<reference evidence="1 2" key="1">
    <citation type="submission" date="2021-06" db="EMBL/GenBank/DDBJ databases">
        <title>Caerostris darwini draft genome.</title>
        <authorList>
            <person name="Kono N."/>
            <person name="Arakawa K."/>
        </authorList>
    </citation>
    <scope>NUCLEOTIDE SEQUENCE [LARGE SCALE GENOMIC DNA]</scope>
</reference>
<organism evidence="1 2">
    <name type="scientific">Caerostris darwini</name>
    <dbReference type="NCBI Taxonomy" id="1538125"/>
    <lineage>
        <taxon>Eukaryota</taxon>
        <taxon>Metazoa</taxon>
        <taxon>Ecdysozoa</taxon>
        <taxon>Arthropoda</taxon>
        <taxon>Chelicerata</taxon>
        <taxon>Arachnida</taxon>
        <taxon>Araneae</taxon>
        <taxon>Araneomorphae</taxon>
        <taxon>Entelegynae</taxon>
        <taxon>Araneoidea</taxon>
        <taxon>Araneidae</taxon>
        <taxon>Caerostris</taxon>
    </lineage>
</organism>
<name>A0AAV4X4E6_9ARAC</name>
<comment type="caution">
    <text evidence="1">The sequence shown here is derived from an EMBL/GenBank/DDBJ whole genome shotgun (WGS) entry which is preliminary data.</text>
</comment>
<dbReference type="Proteomes" id="UP001054837">
    <property type="component" value="Unassembled WGS sequence"/>
</dbReference>
<keyword evidence="2" id="KW-1185">Reference proteome</keyword>
<evidence type="ECO:0000313" key="1">
    <source>
        <dbReference type="EMBL" id="GIY90115.1"/>
    </source>
</evidence>
<proteinExistence type="predicted"/>